<proteinExistence type="predicted"/>
<gene>
    <name evidence="1" type="ORF">M3P09_15510</name>
</gene>
<comment type="caution">
    <text evidence="1">The sequence shown here is derived from an EMBL/GenBank/DDBJ whole genome shotgun (WGS) entry which is preliminary data.</text>
</comment>
<name>A0ABT0QJH4_9FLAO</name>
<evidence type="ECO:0000313" key="2">
    <source>
        <dbReference type="Proteomes" id="UP001165381"/>
    </source>
</evidence>
<sequence length="204" mass="22895">MNRRNALKGLGLSIGYTIATPTIISMLQSCKTEADLWTPIFFTMDEGIILKNLIDLILPKTQNTPGALDVNVPEFLDLYISKTYDELKQKKYKEGLTAIIKALPITEKGVSDLETENYDALLAKYLKISKEQQLVYRDYNDEKDPENEDAIIFQALDNIRNSSIWAFRTSEQIGENVLAYDPIPGSQKGCIPLNEATGGKAWSL</sequence>
<organism evidence="1 2">
    <name type="scientific">Jejuia spongiicola</name>
    <dbReference type="NCBI Taxonomy" id="2942207"/>
    <lineage>
        <taxon>Bacteria</taxon>
        <taxon>Pseudomonadati</taxon>
        <taxon>Bacteroidota</taxon>
        <taxon>Flavobacteriia</taxon>
        <taxon>Flavobacteriales</taxon>
        <taxon>Flavobacteriaceae</taxon>
        <taxon>Jejuia</taxon>
    </lineage>
</organism>
<dbReference type="Pfam" id="PF13618">
    <property type="entry name" value="Gluconate_2-dh3"/>
    <property type="match status" value="1"/>
</dbReference>
<protein>
    <submittedName>
        <fullName evidence="1">Gluconate 2-dehydrogenase subunit 3 family protein</fullName>
    </submittedName>
</protein>
<dbReference type="PROSITE" id="PS51257">
    <property type="entry name" value="PROKAR_LIPOPROTEIN"/>
    <property type="match status" value="1"/>
</dbReference>
<keyword evidence="2" id="KW-1185">Reference proteome</keyword>
<reference evidence="1" key="1">
    <citation type="submission" date="2022-05" db="EMBL/GenBank/DDBJ databases">
        <authorList>
            <person name="Park J.-S."/>
        </authorList>
    </citation>
    <scope>NUCLEOTIDE SEQUENCE</scope>
    <source>
        <strain evidence="1">2012CJ34-3</strain>
    </source>
</reference>
<dbReference type="InterPro" id="IPR027056">
    <property type="entry name" value="Gluconate_2DH_su3"/>
</dbReference>
<dbReference type="Proteomes" id="UP001165381">
    <property type="component" value="Unassembled WGS sequence"/>
</dbReference>
<evidence type="ECO:0000313" key="1">
    <source>
        <dbReference type="EMBL" id="MCL6296419.1"/>
    </source>
</evidence>
<accession>A0ABT0QJH4</accession>
<dbReference type="EMBL" id="JAMFLZ010000008">
    <property type="protein sequence ID" value="MCL6296419.1"/>
    <property type="molecule type" value="Genomic_DNA"/>
</dbReference>
<dbReference type="RefSeq" id="WP_249973836.1">
    <property type="nucleotide sequence ID" value="NZ_JAMFLZ010000008.1"/>
</dbReference>